<evidence type="ECO:0000256" key="1">
    <source>
        <dbReference type="ARBA" id="ARBA00004651"/>
    </source>
</evidence>
<evidence type="ECO:0000256" key="5">
    <source>
        <dbReference type="ARBA" id="ARBA00023136"/>
    </source>
</evidence>
<dbReference type="PANTHER" id="PTHR34187">
    <property type="entry name" value="FGR18P"/>
    <property type="match status" value="1"/>
</dbReference>
<dbReference type="RefSeq" id="WP_088974428.1">
    <property type="nucleotide sequence ID" value="NZ_LT607753.1"/>
</dbReference>
<dbReference type="InterPro" id="IPR052053">
    <property type="entry name" value="IM_YidH-like"/>
</dbReference>
<feature type="domain" description="DUF202" evidence="7">
    <location>
        <begin position="33"/>
        <end position="96"/>
    </location>
</feature>
<evidence type="ECO:0000256" key="3">
    <source>
        <dbReference type="ARBA" id="ARBA00022692"/>
    </source>
</evidence>
<keyword evidence="9" id="KW-1185">Reference proteome</keyword>
<keyword evidence="3 6" id="KW-0812">Transmembrane</keyword>
<reference evidence="9" key="1">
    <citation type="submission" date="2016-06" db="EMBL/GenBank/DDBJ databases">
        <authorList>
            <person name="Varghese N."/>
            <person name="Submissions Spin"/>
        </authorList>
    </citation>
    <scope>NUCLEOTIDE SEQUENCE [LARGE SCALE GENOMIC DNA]</scope>
    <source>
        <strain evidence="9">DSM 45161</strain>
    </source>
</reference>
<dbReference type="InterPro" id="IPR003807">
    <property type="entry name" value="DUF202"/>
</dbReference>
<sequence length="128" mass="13757">MSTHGSNGQELPVPSDRRRPRWVYRTGSEPDPRFTFANERTFLAWIRTSLALIVAGVAIRALDDGAAGRAVAALFVVLGLVASVQALGRWAYSERALRRGRPLPALPALPVVAGVVVTGVVIVVAMVW</sequence>
<evidence type="ECO:0000313" key="8">
    <source>
        <dbReference type="EMBL" id="SCG37912.1"/>
    </source>
</evidence>
<keyword evidence="5 6" id="KW-0472">Membrane</keyword>
<gene>
    <name evidence="8" type="ORF">GA0070614_0450</name>
</gene>
<evidence type="ECO:0000259" key="7">
    <source>
        <dbReference type="Pfam" id="PF02656"/>
    </source>
</evidence>
<feature type="transmembrane region" description="Helical" evidence="6">
    <location>
        <begin position="68"/>
        <end position="92"/>
    </location>
</feature>
<proteinExistence type="predicted"/>
<evidence type="ECO:0000256" key="2">
    <source>
        <dbReference type="ARBA" id="ARBA00022475"/>
    </source>
</evidence>
<dbReference type="EMBL" id="LT607753">
    <property type="protein sequence ID" value="SCG37912.1"/>
    <property type="molecule type" value="Genomic_DNA"/>
</dbReference>
<name>A0A1C5GVU2_9ACTN</name>
<organism evidence="8 9">
    <name type="scientific">Micromonospora coxensis</name>
    <dbReference type="NCBI Taxonomy" id="356852"/>
    <lineage>
        <taxon>Bacteria</taxon>
        <taxon>Bacillati</taxon>
        <taxon>Actinomycetota</taxon>
        <taxon>Actinomycetes</taxon>
        <taxon>Micromonosporales</taxon>
        <taxon>Micromonosporaceae</taxon>
        <taxon>Micromonospora</taxon>
    </lineage>
</organism>
<evidence type="ECO:0000256" key="6">
    <source>
        <dbReference type="SAM" id="Phobius"/>
    </source>
</evidence>
<accession>A0A1C5GVU2</accession>
<evidence type="ECO:0000313" key="9">
    <source>
        <dbReference type="Proteomes" id="UP000198215"/>
    </source>
</evidence>
<dbReference type="PANTHER" id="PTHR34187:SF2">
    <property type="entry name" value="DUF202 DOMAIN-CONTAINING PROTEIN"/>
    <property type="match status" value="1"/>
</dbReference>
<comment type="subcellular location">
    <subcellularLocation>
        <location evidence="1">Cell membrane</location>
        <topology evidence="1">Multi-pass membrane protein</topology>
    </subcellularLocation>
</comment>
<dbReference type="AlphaFoldDB" id="A0A1C5GVU2"/>
<evidence type="ECO:0000256" key="4">
    <source>
        <dbReference type="ARBA" id="ARBA00022989"/>
    </source>
</evidence>
<protein>
    <submittedName>
        <fullName evidence="8">Putative membrane protein</fullName>
    </submittedName>
</protein>
<feature type="transmembrane region" description="Helical" evidence="6">
    <location>
        <begin position="42"/>
        <end position="62"/>
    </location>
</feature>
<feature type="transmembrane region" description="Helical" evidence="6">
    <location>
        <begin position="104"/>
        <end position="127"/>
    </location>
</feature>
<dbReference type="GO" id="GO:0005886">
    <property type="term" value="C:plasma membrane"/>
    <property type="evidence" value="ECO:0007669"/>
    <property type="project" value="UniProtKB-SubCell"/>
</dbReference>
<dbReference type="Pfam" id="PF02656">
    <property type="entry name" value="DUF202"/>
    <property type="match status" value="1"/>
</dbReference>
<keyword evidence="2" id="KW-1003">Cell membrane</keyword>
<dbReference type="OrthoDB" id="582337at2"/>
<dbReference type="Proteomes" id="UP000198215">
    <property type="component" value="Chromosome I"/>
</dbReference>
<keyword evidence="4 6" id="KW-1133">Transmembrane helix</keyword>